<dbReference type="CDD" id="cd16280">
    <property type="entry name" value="metallo-hydrolase-like_MBL-fold"/>
    <property type="match status" value="1"/>
</dbReference>
<keyword evidence="4" id="KW-0862">Zinc</keyword>
<sequence length="329" mass="35992">MFRRALISSAVVLAACGTPPAPPTQATVDAHVARARELAGTDLQFLMPVCQPQPAQRAAPGDPAIEQMLQRQIARPAPEPAQVFDNLYYVGSAWVSAWVIKTSQGLILIDALNNALEAGGLIENGMRKLGLDPAQIKYLVVTHGHGDHYGGANMLVEKYKMRVVASALDWQMMETQLEFDSPQWGRPPKRDMAVNDGDKLTLGDTTITFYVTPGHTLGTLSPMIEAKAGGRTHKALMWGGTSFNFGKDFGRLDSYIAQTERMRGVVKREPVDTFLSNHPGWDGTVENLAAIRKDPSGRNPYVRGPEAVDRALRTLGECARAQRVRFMLA</sequence>
<evidence type="ECO:0000256" key="4">
    <source>
        <dbReference type="ARBA" id="ARBA00022833"/>
    </source>
</evidence>
<feature type="domain" description="Metallo-beta-lactamase" evidence="5">
    <location>
        <begin position="94"/>
        <end position="278"/>
    </location>
</feature>
<gene>
    <name evidence="6" type="ORF">EZ313_02225</name>
</gene>
<keyword evidence="7" id="KW-1185">Reference proteome</keyword>
<dbReference type="GO" id="GO:0016787">
    <property type="term" value="F:hydrolase activity"/>
    <property type="evidence" value="ECO:0007669"/>
    <property type="project" value="UniProtKB-KW"/>
</dbReference>
<dbReference type="SUPFAM" id="SSF56281">
    <property type="entry name" value="Metallo-hydrolase/oxidoreductase"/>
    <property type="match status" value="1"/>
</dbReference>
<dbReference type="RefSeq" id="WP_135261592.1">
    <property type="nucleotide sequence ID" value="NZ_SMLM01000001.1"/>
</dbReference>
<dbReference type="Proteomes" id="UP000298180">
    <property type="component" value="Unassembled WGS sequence"/>
</dbReference>
<evidence type="ECO:0000313" key="6">
    <source>
        <dbReference type="EMBL" id="TFZ05510.1"/>
    </source>
</evidence>
<evidence type="ECO:0000259" key="5">
    <source>
        <dbReference type="SMART" id="SM00849"/>
    </source>
</evidence>
<comment type="caution">
    <text evidence="6">The sequence shown here is derived from an EMBL/GenBank/DDBJ whole genome shotgun (WGS) entry which is preliminary data.</text>
</comment>
<dbReference type="GO" id="GO:0046872">
    <property type="term" value="F:metal ion binding"/>
    <property type="evidence" value="ECO:0007669"/>
    <property type="project" value="UniProtKB-KW"/>
</dbReference>
<dbReference type="PANTHER" id="PTHR46233">
    <property type="entry name" value="HYDROXYACYLGLUTATHIONE HYDROLASE GLOC"/>
    <property type="match status" value="1"/>
</dbReference>
<dbReference type="Gene3D" id="3.60.15.10">
    <property type="entry name" value="Ribonuclease Z/Hydroxyacylglutathione hydrolase-like"/>
    <property type="match status" value="1"/>
</dbReference>
<dbReference type="PROSITE" id="PS51257">
    <property type="entry name" value="PROKAR_LIPOPROTEIN"/>
    <property type="match status" value="1"/>
</dbReference>
<reference evidence="6 7" key="1">
    <citation type="submission" date="2019-03" db="EMBL/GenBank/DDBJ databases">
        <title>Ramlibacter henchirensis DSM 14656, whole genome shotgun sequence.</title>
        <authorList>
            <person name="Zhang X."/>
            <person name="Feng G."/>
            <person name="Zhu H."/>
        </authorList>
    </citation>
    <scope>NUCLEOTIDE SEQUENCE [LARGE SCALE GENOMIC DNA]</scope>
    <source>
        <strain evidence="6 7">DSM 14656</strain>
    </source>
</reference>
<proteinExistence type="predicted"/>
<evidence type="ECO:0000256" key="2">
    <source>
        <dbReference type="ARBA" id="ARBA00022723"/>
    </source>
</evidence>
<dbReference type="InterPro" id="IPR051453">
    <property type="entry name" value="MBL_Glyoxalase_II"/>
</dbReference>
<dbReference type="EMBL" id="SMLM01000001">
    <property type="protein sequence ID" value="TFZ05510.1"/>
    <property type="molecule type" value="Genomic_DNA"/>
</dbReference>
<dbReference type="AlphaFoldDB" id="A0A4Z0C4Y0"/>
<evidence type="ECO:0000256" key="1">
    <source>
        <dbReference type="ARBA" id="ARBA00001947"/>
    </source>
</evidence>
<dbReference type="OrthoDB" id="9784009at2"/>
<dbReference type="Pfam" id="PF00753">
    <property type="entry name" value="Lactamase_B"/>
    <property type="match status" value="1"/>
</dbReference>
<keyword evidence="3 6" id="KW-0378">Hydrolase</keyword>
<comment type="cofactor">
    <cofactor evidence="1">
        <name>Zn(2+)</name>
        <dbReference type="ChEBI" id="CHEBI:29105"/>
    </cofactor>
</comment>
<accession>A0A4Z0C4Y0</accession>
<evidence type="ECO:0000313" key="7">
    <source>
        <dbReference type="Proteomes" id="UP000298180"/>
    </source>
</evidence>
<dbReference type="PANTHER" id="PTHR46233:SF3">
    <property type="entry name" value="HYDROXYACYLGLUTATHIONE HYDROLASE GLOC"/>
    <property type="match status" value="1"/>
</dbReference>
<name>A0A4Z0C4Y0_9BURK</name>
<organism evidence="6 7">
    <name type="scientific">Ramlibacter henchirensis</name>
    <dbReference type="NCBI Taxonomy" id="204072"/>
    <lineage>
        <taxon>Bacteria</taxon>
        <taxon>Pseudomonadati</taxon>
        <taxon>Pseudomonadota</taxon>
        <taxon>Betaproteobacteria</taxon>
        <taxon>Burkholderiales</taxon>
        <taxon>Comamonadaceae</taxon>
        <taxon>Ramlibacter</taxon>
    </lineage>
</organism>
<dbReference type="SMART" id="SM00849">
    <property type="entry name" value="Lactamase_B"/>
    <property type="match status" value="1"/>
</dbReference>
<dbReference type="InterPro" id="IPR036866">
    <property type="entry name" value="RibonucZ/Hydroxyglut_hydro"/>
</dbReference>
<dbReference type="InterPro" id="IPR001279">
    <property type="entry name" value="Metallo-B-lactamas"/>
</dbReference>
<evidence type="ECO:0000256" key="3">
    <source>
        <dbReference type="ARBA" id="ARBA00022801"/>
    </source>
</evidence>
<protein>
    <submittedName>
        <fullName evidence="6">MBL fold metallo-hydrolase</fullName>
    </submittedName>
</protein>
<keyword evidence="2" id="KW-0479">Metal-binding</keyword>